<organism evidence="4 5">
    <name type="scientific">Phytophthora fragariaefolia</name>
    <dbReference type="NCBI Taxonomy" id="1490495"/>
    <lineage>
        <taxon>Eukaryota</taxon>
        <taxon>Sar</taxon>
        <taxon>Stramenopiles</taxon>
        <taxon>Oomycota</taxon>
        <taxon>Peronosporomycetes</taxon>
        <taxon>Peronosporales</taxon>
        <taxon>Peronosporaceae</taxon>
        <taxon>Phytophthora</taxon>
    </lineage>
</organism>
<dbReference type="Proteomes" id="UP001165121">
    <property type="component" value="Unassembled WGS sequence"/>
</dbReference>
<feature type="region of interest" description="Disordered" evidence="1">
    <location>
        <begin position="185"/>
        <end position="222"/>
    </location>
</feature>
<feature type="compositionally biased region" description="Low complexity" evidence="1">
    <location>
        <begin position="204"/>
        <end position="217"/>
    </location>
</feature>
<reference evidence="4" key="1">
    <citation type="submission" date="2023-04" db="EMBL/GenBank/DDBJ databases">
        <title>Phytophthora fragariaefolia NBRC 109709.</title>
        <authorList>
            <person name="Ichikawa N."/>
            <person name="Sato H."/>
            <person name="Tonouchi N."/>
        </authorList>
    </citation>
    <scope>NUCLEOTIDE SEQUENCE</scope>
    <source>
        <strain evidence="4">NBRC 109709</strain>
    </source>
</reference>
<evidence type="ECO:0000313" key="5">
    <source>
        <dbReference type="Proteomes" id="UP001165121"/>
    </source>
</evidence>
<evidence type="ECO:0000256" key="1">
    <source>
        <dbReference type="SAM" id="MobiDB-lite"/>
    </source>
</evidence>
<dbReference type="Pfam" id="PF00385">
    <property type="entry name" value="Chromo"/>
    <property type="match status" value="1"/>
</dbReference>
<protein>
    <submittedName>
        <fullName evidence="4">Unnamed protein product</fullName>
    </submittedName>
</protein>
<proteinExistence type="predicted"/>
<dbReference type="GO" id="GO:0015074">
    <property type="term" value="P:DNA integration"/>
    <property type="evidence" value="ECO:0007669"/>
    <property type="project" value="InterPro"/>
</dbReference>
<evidence type="ECO:0000259" key="2">
    <source>
        <dbReference type="PROSITE" id="PS50013"/>
    </source>
</evidence>
<dbReference type="AlphaFoldDB" id="A0A9W6TKB2"/>
<dbReference type="PROSITE" id="PS50994">
    <property type="entry name" value="INTEGRASE"/>
    <property type="match status" value="1"/>
</dbReference>
<dbReference type="SUPFAM" id="SSF53098">
    <property type="entry name" value="Ribonuclease H-like"/>
    <property type="match status" value="1"/>
</dbReference>
<dbReference type="PROSITE" id="PS50013">
    <property type="entry name" value="CHROMO_2"/>
    <property type="match status" value="1"/>
</dbReference>
<dbReference type="Gene3D" id="2.40.50.40">
    <property type="match status" value="1"/>
</dbReference>
<dbReference type="InterPro" id="IPR001584">
    <property type="entry name" value="Integrase_cat-core"/>
</dbReference>
<dbReference type="InterPro" id="IPR016197">
    <property type="entry name" value="Chromo-like_dom_sf"/>
</dbReference>
<dbReference type="PANTHER" id="PTHR37984:SF5">
    <property type="entry name" value="PROTEIN NYNRIN-LIKE"/>
    <property type="match status" value="1"/>
</dbReference>
<dbReference type="PANTHER" id="PTHR37984">
    <property type="entry name" value="PROTEIN CBG26694"/>
    <property type="match status" value="1"/>
</dbReference>
<feature type="compositionally biased region" description="Basic and acidic residues" evidence="1">
    <location>
        <begin position="496"/>
        <end position="506"/>
    </location>
</feature>
<gene>
    <name evidence="4" type="ORF">Pfra01_000026500</name>
</gene>
<feature type="compositionally biased region" description="Polar residues" evidence="1">
    <location>
        <begin position="185"/>
        <end position="194"/>
    </location>
</feature>
<feature type="domain" description="Integrase catalytic" evidence="3">
    <location>
        <begin position="79"/>
        <end position="175"/>
    </location>
</feature>
<dbReference type="CDD" id="cd00024">
    <property type="entry name" value="CD_CSD"/>
    <property type="match status" value="1"/>
</dbReference>
<dbReference type="InterPro" id="IPR000953">
    <property type="entry name" value="Chromo/chromo_shadow_dom"/>
</dbReference>
<dbReference type="InterPro" id="IPR056924">
    <property type="entry name" value="SH3_Tf2-1"/>
</dbReference>
<feature type="domain" description="Chromo" evidence="2">
    <location>
        <begin position="387"/>
        <end position="441"/>
    </location>
</feature>
<dbReference type="InterPro" id="IPR012337">
    <property type="entry name" value="RNaseH-like_sf"/>
</dbReference>
<evidence type="ECO:0000313" key="4">
    <source>
        <dbReference type="EMBL" id="GMF15038.1"/>
    </source>
</evidence>
<feature type="compositionally biased region" description="Basic and acidic residues" evidence="1">
    <location>
        <begin position="15"/>
        <end position="24"/>
    </location>
</feature>
<dbReference type="Gene3D" id="3.30.420.10">
    <property type="entry name" value="Ribonuclease H-like superfamily/Ribonuclease H"/>
    <property type="match status" value="1"/>
</dbReference>
<dbReference type="InterPro" id="IPR023780">
    <property type="entry name" value="Chromo_domain"/>
</dbReference>
<dbReference type="GO" id="GO:0003676">
    <property type="term" value="F:nucleic acid binding"/>
    <property type="evidence" value="ECO:0007669"/>
    <property type="project" value="InterPro"/>
</dbReference>
<feature type="region of interest" description="Disordered" evidence="1">
    <location>
        <begin position="1"/>
        <end position="34"/>
    </location>
</feature>
<feature type="region of interest" description="Disordered" evidence="1">
    <location>
        <begin position="486"/>
        <end position="507"/>
    </location>
</feature>
<accession>A0A9W6TKB2</accession>
<dbReference type="InterPro" id="IPR036397">
    <property type="entry name" value="RNaseH_sf"/>
</dbReference>
<comment type="caution">
    <text evidence="4">The sequence shown here is derived from an EMBL/GenBank/DDBJ whole genome shotgun (WGS) entry which is preliminary data.</text>
</comment>
<evidence type="ECO:0000259" key="3">
    <source>
        <dbReference type="PROSITE" id="PS50994"/>
    </source>
</evidence>
<dbReference type="SUPFAM" id="SSF54160">
    <property type="entry name" value="Chromo domain-like"/>
    <property type="match status" value="1"/>
</dbReference>
<name>A0A9W6TKB2_9STRA</name>
<keyword evidence="5" id="KW-1185">Reference proteome</keyword>
<dbReference type="EMBL" id="BSXT01000023">
    <property type="protein sequence ID" value="GMF15038.1"/>
    <property type="molecule type" value="Genomic_DNA"/>
</dbReference>
<dbReference type="InterPro" id="IPR050951">
    <property type="entry name" value="Retrovirus_Pol_polyprotein"/>
</dbReference>
<sequence>MPSDLLIGPGGQDSHLPRLSDRYSEGSVGLNTKPAEDRIWSPDFIPTKLNRPFGEGRVLLVGLGSIRNGDFRCDPTRHHGLPESIVSDRDPRFTSAFWTRLFAPLGTRLLMSRAAHPETDGQTERVNRVLEDVLRSYATSFPSWISFLPMAEFALNNATHASTGLTPFFVNNTRHPRVPALLAVRSSNPPANSTLGGGGRAPTSQSVQSSSDPPQSDESYHETAAEVHAVEGHVLHGEAYEELAAVDAAMPAASTVVNFASKPSPMPIDSAAVSELQLYRQAVTRFVRDALQAAADQQKANTDRRGRKNTLSFRRGDRVLLSTDGIQGSAATNLGANKLAPRFIGPFKILKVIGDAYTLDIPTSMRLHPTFYVGCLKPYVPATIPAPEAERPQPALATSRRMRATETYYRVRWLGFPPAEDTWGPRERLMEDIPDVVKEYEATLALVFDDGRLEHNHDLLSVIAQGYPRHESMGNDSAVVTDISDDVPAKSRGARHRDESDDDHTRGIGMDVSAVTLTATRVAGRSTMFPSGCACLARA</sequence>
<dbReference type="Pfam" id="PF24626">
    <property type="entry name" value="SH3_Tf2-1"/>
    <property type="match status" value="1"/>
</dbReference>